<evidence type="ECO:0000256" key="6">
    <source>
        <dbReference type="PIRSR" id="PIRSR000865-2"/>
    </source>
</evidence>
<dbReference type="CDD" id="cd00707">
    <property type="entry name" value="Pancreat_lipase_like"/>
    <property type="match status" value="1"/>
</dbReference>
<dbReference type="InterPro" id="IPR000734">
    <property type="entry name" value="TAG_lipase"/>
</dbReference>
<accession>A0A8C8VMK0</accession>
<comment type="catalytic activity">
    <reaction evidence="8">
        <text>a triacylglycerol + H2O = a diacylglycerol + a fatty acid + H(+)</text>
        <dbReference type="Rhea" id="RHEA:12044"/>
        <dbReference type="ChEBI" id="CHEBI:15377"/>
        <dbReference type="ChEBI" id="CHEBI:15378"/>
        <dbReference type="ChEBI" id="CHEBI:17855"/>
        <dbReference type="ChEBI" id="CHEBI:18035"/>
        <dbReference type="ChEBI" id="CHEBI:28868"/>
        <dbReference type="EC" id="3.1.1.3"/>
    </reaction>
</comment>
<dbReference type="InterPro" id="IPR029058">
    <property type="entry name" value="AB_hydrolase_fold"/>
</dbReference>
<feature type="binding site" evidence="6">
    <location>
        <position position="198"/>
    </location>
    <ligand>
        <name>Ca(2+)</name>
        <dbReference type="ChEBI" id="CHEBI:29108"/>
    </ligand>
</feature>
<dbReference type="GO" id="GO:0004465">
    <property type="term" value="F:lipoprotein lipase activity"/>
    <property type="evidence" value="ECO:0007669"/>
    <property type="project" value="TreeGrafter"/>
</dbReference>
<feature type="binding site" evidence="6">
    <location>
        <position position="196"/>
    </location>
    <ligand>
        <name>Ca(2+)</name>
        <dbReference type="ChEBI" id="CHEBI:29108"/>
    </ligand>
</feature>
<protein>
    <recommendedName>
        <fullName evidence="8">Triacylglycerol lipase</fullName>
        <ecNumber evidence="8">3.1.1.3</ecNumber>
    </recommendedName>
    <alternativeName>
        <fullName evidence="8">Pancreatic lipase</fullName>
    </alternativeName>
</protein>
<evidence type="ECO:0000256" key="3">
    <source>
        <dbReference type="ARBA" id="ARBA00022525"/>
    </source>
</evidence>
<dbReference type="Gene3D" id="2.60.60.20">
    <property type="entry name" value="PLAT/LH2 domain"/>
    <property type="match status" value="1"/>
</dbReference>
<dbReference type="AlphaFoldDB" id="A0A8C8VMK0"/>
<dbReference type="SUPFAM" id="SSF53474">
    <property type="entry name" value="alpha/beta-Hydrolases"/>
    <property type="match status" value="1"/>
</dbReference>
<keyword evidence="11" id="KW-1185">Reference proteome</keyword>
<evidence type="ECO:0000256" key="5">
    <source>
        <dbReference type="PIRSR" id="PIRSR000865-1"/>
    </source>
</evidence>
<proteinExistence type="inferred from homology"/>
<dbReference type="InterPro" id="IPR016272">
    <property type="entry name" value="Lipase_LIPH"/>
</dbReference>
<evidence type="ECO:0000256" key="4">
    <source>
        <dbReference type="ARBA" id="ARBA00023157"/>
    </source>
</evidence>
<dbReference type="InterPro" id="IPR013818">
    <property type="entry name" value="Lipase"/>
</dbReference>
<dbReference type="PIRSF" id="PIRSF000865">
    <property type="entry name" value="Lipoprotein_lipase_LIPH"/>
    <property type="match status" value="1"/>
</dbReference>
<comment type="subcellular location">
    <subcellularLocation>
        <location evidence="1 8">Secreted</location>
    </subcellularLocation>
</comment>
<keyword evidence="6" id="KW-0106">Calcium</keyword>
<sequence length="442" mass="49162">MESFALCATGKEVCYKRLGCFSDSPPWGGTLQRPLKGLPNSPDTINTTFILYTRENPKTFQEISAITPSTIKASNFRTHRKTRFIIHGYAIGEDYHGIVMFQVEDVNCIIVDWRDGSNGLYTEAVNNIRVVGAEMIYFVNLLKKEFGYSPANVHFIGHSLGAHAAGEAGRRKAGIGRITGLDPAGPLFHNTPVKVRLDPSDAEFVDVIHSNAGRLLFDFGNGILQTCGHLDFYPNGGKTMVGCGELRSMPSSFDVNDIMKEYMSVGCSHKRSLRYYSESITTPSGFLGYQCETYNAFKSGACFPCPKEGCPMMGHYADKFLGRTRKENQKFFLNTGPLSPFARWRKKILIQISGTQMMWGDIKVAFREVCIPGSTYTNYIDAELWGNISKVEFLWEKHPLCICKGTMGAENITVVSGIDGQVSMFCGNITVQPRVWQTLTPC</sequence>
<evidence type="ECO:0000259" key="9">
    <source>
        <dbReference type="Pfam" id="PF00151"/>
    </source>
</evidence>
<organism evidence="10 11">
    <name type="scientific">Pelusios castaneus</name>
    <name type="common">West African mud turtle</name>
    <dbReference type="NCBI Taxonomy" id="367368"/>
    <lineage>
        <taxon>Eukaryota</taxon>
        <taxon>Metazoa</taxon>
        <taxon>Chordata</taxon>
        <taxon>Craniata</taxon>
        <taxon>Vertebrata</taxon>
        <taxon>Euteleostomi</taxon>
        <taxon>Archelosauria</taxon>
        <taxon>Testudinata</taxon>
        <taxon>Testudines</taxon>
        <taxon>Pleurodira</taxon>
        <taxon>Pelomedusidae</taxon>
        <taxon>Pelusios</taxon>
    </lineage>
</organism>
<dbReference type="EC" id="3.1.1.3" evidence="8"/>
<keyword evidence="8" id="KW-0443">Lipid metabolism</keyword>
<reference evidence="10" key="1">
    <citation type="submission" date="2025-08" db="UniProtKB">
        <authorList>
            <consortium name="Ensembl"/>
        </authorList>
    </citation>
    <scope>IDENTIFICATION</scope>
</reference>
<dbReference type="SUPFAM" id="SSF49723">
    <property type="entry name" value="Lipase/lipooxygenase domain (PLAT/LH2 domain)"/>
    <property type="match status" value="1"/>
</dbReference>
<feature type="active site" description="Nucleophile" evidence="5">
    <location>
        <position position="159"/>
    </location>
</feature>
<dbReference type="InterPro" id="IPR036392">
    <property type="entry name" value="PLAT/LH2_dom_sf"/>
</dbReference>
<dbReference type="Pfam" id="PF00151">
    <property type="entry name" value="Lipase"/>
    <property type="match status" value="1"/>
</dbReference>
<dbReference type="PANTHER" id="PTHR11610:SF159">
    <property type="entry name" value="TRIACYLGLYCEROL LIPASE"/>
    <property type="match status" value="1"/>
</dbReference>
<dbReference type="FunFam" id="3.40.50.1820:FF:000033">
    <property type="entry name" value="Pancreatic triacylglycerol lipase"/>
    <property type="match status" value="1"/>
</dbReference>
<dbReference type="Gene3D" id="3.40.50.1820">
    <property type="entry name" value="alpha/beta hydrolase"/>
    <property type="match status" value="1"/>
</dbReference>
<evidence type="ECO:0000256" key="2">
    <source>
        <dbReference type="ARBA" id="ARBA00010701"/>
    </source>
</evidence>
<reference evidence="10" key="2">
    <citation type="submission" date="2025-09" db="UniProtKB">
        <authorList>
            <consortium name="Ensembl"/>
        </authorList>
    </citation>
    <scope>IDENTIFICATION</scope>
</reference>
<evidence type="ECO:0000256" key="8">
    <source>
        <dbReference type="RuleBase" id="RU362046"/>
    </source>
</evidence>
<dbReference type="InterPro" id="IPR002331">
    <property type="entry name" value="Lipase_panc"/>
</dbReference>
<dbReference type="GO" id="GO:0046872">
    <property type="term" value="F:metal ion binding"/>
    <property type="evidence" value="ECO:0007669"/>
    <property type="project" value="UniProtKB-KW"/>
</dbReference>
<dbReference type="InterPro" id="IPR033906">
    <property type="entry name" value="Lipase_N"/>
</dbReference>
<keyword evidence="8" id="KW-0442">Lipid degradation</keyword>
<dbReference type="PANTHER" id="PTHR11610">
    <property type="entry name" value="LIPASE"/>
    <property type="match status" value="1"/>
</dbReference>
<feature type="active site" description="Charge relay system" evidence="5">
    <location>
        <position position="269"/>
    </location>
</feature>
<evidence type="ECO:0000256" key="1">
    <source>
        <dbReference type="ARBA" id="ARBA00004613"/>
    </source>
</evidence>
<evidence type="ECO:0000313" key="11">
    <source>
        <dbReference type="Proteomes" id="UP000694393"/>
    </source>
</evidence>
<evidence type="ECO:0000313" key="10">
    <source>
        <dbReference type="Ensembl" id="ENSPCEP00000018656.1"/>
    </source>
</evidence>
<comment type="similarity">
    <text evidence="2 7">Belongs to the AB hydrolase superfamily. Lipase family.</text>
</comment>
<dbReference type="GO" id="GO:0005615">
    <property type="term" value="C:extracellular space"/>
    <property type="evidence" value="ECO:0007669"/>
    <property type="project" value="TreeGrafter"/>
</dbReference>
<name>A0A8C8VMK0_9SAUR</name>
<dbReference type="PRINTS" id="PR00823">
    <property type="entry name" value="PANCLIPASE"/>
</dbReference>
<dbReference type="PRINTS" id="PR00821">
    <property type="entry name" value="TAGLIPASE"/>
</dbReference>
<feature type="binding site" evidence="6">
    <location>
        <position position="201"/>
    </location>
    <ligand>
        <name>Ca(2+)</name>
        <dbReference type="ChEBI" id="CHEBI:29108"/>
    </ligand>
</feature>
<keyword evidence="4 8" id="KW-1015">Disulfide bond</keyword>
<dbReference type="Proteomes" id="UP000694393">
    <property type="component" value="Unplaced"/>
</dbReference>
<feature type="domain" description="Lipase" evidence="9">
    <location>
        <begin position="11"/>
        <end position="341"/>
    </location>
</feature>
<evidence type="ECO:0000256" key="7">
    <source>
        <dbReference type="RuleBase" id="RU004262"/>
    </source>
</evidence>
<dbReference type="GO" id="GO:0016042">
    <property type="term" value="P:lipid catabolic process"/>
    <property type="evidence" value="ECO:0007669"/>
    <property type="project" value="UniProtKB-KW"/>
</dbReference>
<dbReference type="Ensembl" id="ENSPCET00000019285.1">
    <property type="protein sequence ID" value="ENSPCEP00000018656.1"/>
    <property type="gene ID" value="ENSPCEG00000014532.1"/>
</dbReference>
<feature type="active site" description="Charge relay system" evidence="5">
    <location>
        <position position="182"/>
    </location>
</feature>
<keyword evidence="6" id="KW-0479">Metal-binding</keyword>
<keyword evidence="3 8" id="KW-0964">Secreted</keyword>